<dbReference type="GO" id="GO:0032259">
    <property type="term" value="P:methylation"/>
    <property type="evidence" value="ECO:0007669"/>
    <property type="project" value="UniProtKB-KW"/>
</dbReference>
<evidence type="ECO:0000259" key="1">
    <source>
        <dbReference type="Pfam" id="PF03848"/>
    </source>
</evidence>
<comment type="caution">
    <text evidence="2">The sequence shown here is derived from an EMBL/GenBank/DDBJ whole genome shotgun (WGS) entry which is preliminary data.</text>
</comment>
<keyword evidence="3" id="KW-1185">Reference proteome</keyword>
<dbReference type="AlphaFoldDB" id="A0A2T1NF15"/>
<reference evidence="2 3" key="1">
    <citation type="submission" date="2018-03" db="EMBL/GenBank/DDBJ databases">
        <title>Mesoflavibacter sp. HG37 and Mesoflavibacter sp. HG96 sp.nov., two marine bacteria isolated from seawater of Western Pacific Ocean.</title>
        <authorList>
            <person name="Cheng H."/>
            <person name="Wu Y.-H."/>
            <person name="Guo L.-L."/>
            <person name="Xu X.-W."/>
        </authorList>
    </citation>
    <scope>NUCLEOTIDE SEQUENCE [LARGE SCALE GENOMIC DNA]</scope>
    <source>
        <strain evidence="2 3">KCTC 42117</strain>
    </source>
</reference>
<protein>
    <submittedName>
        <fullName evidence="2">SAM-dependent methyltransferase</fullName>
    </submittedName>
</protein>
<dbReference type="InterPro" id="IPR029063">
    <property type="entry name" value="SAM-dependent_MTases_sf"/>
</dbReference>
<dbReference type="Proteomes" id="UP000238430">
    <property type="component" value="Unassembled WGS sequence"/>
</dbReference>
<sequence>MTNSTKKWYASWFDTPFYHILYKDRDYAEAETFMTNLTNYLNLPEQAKVLDLACGKGRHSIFLNTLGYNVIGADLSENSIAFAKQFENETLHFNVHNMCKPYGETFDAVFNLFTSFGYFENEIDNLSTIKAIKANLNESGFGVIDFMNSNYVIDNLVKKNTKTVDGIDFLQERRVENGYIVKDISFTFEDEDYHFQERVKAFTLNDFEKLFEKAGVYLLDVFGDYKLNKFDAKNSERLIMIFK</sequence>
<keyword evidence="2" id="KW-0808">Transferase</keyword>
<organism evidence="2 3">
    <name type="scientific">Mesoflavibacter zeaxanthinifaciens subsp. sabulilitoris</name>
    <dbReference type="NCBI Taxonomy" id="1520893"/>
    <lineage>
        <taxon>Bacteria</taxon>
        <taxon>Pseudomonadati</taxon>
        <taxon>Bacteroidota</taxon>
        <taxon>Flavobacteriia</taxon>
        <taxon>Flavobacteriales</taxon>
        <taxon>Flavobacteriaceae</taxon>
        <taxon>Mesoflavibacter</taxon>
    </lineage>
</organism>
<dbReference type="OrthoDB" id="9811589at2"/>
<feature type="domain" description="Tellurite resistance methyltransferase TehB-like" evidence="1">
    <location>
        <begin position="40"/>
        <end position="91"/>
    </location>
</feature>
<dbReference type="Gene3D" id="3.40.50.150">
    <property type="entry name" value="Vaccinia Virus protein VP39"/>
    <property type="match status" value="1"/>
</dbReference>
<dbReference type="Gene3D" id="2.20.25.110">
    <property type="entry name" value="S-adenosyl-L-methionine-dependent methyltransferases"/>
    <property type="match status" value="1"/>
</dbReference>
<accession>A0A2T1NF15</accession>
<dbReference type="RefSeq" id="WP_106678402.1">
    <property type="nucleotide sequence ID" value="NZ_JACHWV010000007.1"/>
</dbReference>
<dbReference type="PANTHER" id="PTHR43861:SF1">
    <property type="entry name" value="TRANS-ACONITATE 2-METHYLTRANSFERASE"/>
    <property type="match status" value="1"/>
</dbReference>
<keyword evidence="2" id="KW-0489">Methyltransferase</keyword>
<evidence type="ECO:0000313" key="3">
    <source>
        <dbReference type="Proteomes" id="UP000238430"/>
    </source>
</evidence>
<dbReference type="CDD" id="cd02440">
    <property type="entry name" value="AdoMet_MTases"/>
    <property type="match status" value="1"/>
</dbReference>
<dbReference type="Pfam" id="PF03848">
    <property type="entry name" value="TehB"/>
    <property type="match status" value="1"/>
</dbReference>
<evidence type="ECO:0000313" key="2">
    <source>
        <dbReference type="EMBL" id="PSG90999.1"/>
    </source>
</evidence>
<proteinExistence type="predicted"/>
<dbReference type="EMBL" id="PXOT01000022">
    <property type="protein sequence ID" value="PSG90999.1"/>
    <property type="molecule type" value="Genomic_DNA"/>
</dbReference>
<name>A0A2T1NF15_9FLAO</name>
<dbReference type="SUPFAM" id="SSF53335">
    <property type="entry name" value="S-adenosyl-L-methionine-dependent methyltransferases"/>
    <property type="match status" value="1"/>
</dbReference>
<dbReference type="PANTHER" id="PTHR43861">
    <property type="entry name" value="TRANS-ACONITATE 2-METHYLTRANSFERASE-RELATED"/>
    <property type="match status" value="1"/>
</dbReference>
<dbReference type="GO" id="GO:0008168">
    <property type="term" value="F:methyltransferase activity"/>
    <property type="evidence" value="ECO:0007669"/>
    <property type="project" value="UniProtKB-KW"/>
</dbReference>
<gene>
    <name evidence="2" type="ORF">C7H61_07015</name>
</gene>
<dbReference type="InterPro" id="IPR015985">
    <property type="entry name" value="TehB-like_dom"/>
</dbReference>